<gene>
    <name evidence="1" type="ORF">EG028_11405</name>
</gene>
<dbReference type="OrthoDB" id="9789501at2"/>
<dbReference type="AlphaFoldDB" id="A0A3N4MGX4"/>
<evidence type="ECO:0008006" key="3">
    <source>
        <dbReference type="Google" id="ProtNLM"/>
    </source>
</evidence>
<sequence length="143" mass="16249">MKLFRFAHENVAHLLVKDALLGCSLHSGSPFFYAFDSVPSAIIESPVYTALGEIPPKILTVEYTVPEGSLYVMNQPGSPVHGDYSRGNYYLGEWVSGFLKKNAALLAAYPSKHWVWQQNYIVNPKHELFRQVRITDIRSIHRK</sequence>
<dbReference type="EMBL" id="RMBX01000005">
    <property type="protein sequence ID" value="RPD41276.1"/>
    <property type="molecule type" value="Genomic_DNA"/>
</dbReference>
<evidence type="ECO:0000313" key="1">
    <source>
        <dbReference type="EMBL" id="RPD41276.1"/>
    </source>
</evidence>
<keyword evidence="2" id="KW-1185">Reference proteome</keyword>
<comment type="caution">
    <text evidence="1">The sequence shown here is derived from an EMBL/GenBank/DDBJ whole genome shotgun (WGS) entry which is preliminary data.</text>
</comment>
<organism evidence="1 2">
    <name type="scientific">Chitinophaga barathri</name>
    <dbReference type="NCBI Taxonomy" id="1647451"/>
    <lineage>
        <taxon>Bacteria</taxon>
        <taxon>Pseudomonadati</taxon>
        <taxon>Bacteroidota</taxon>
        <taxon>Chitinophagia</taxon>
        <taxon>Chitinophagales</taxon>
        <taxon>Chitinophagaceae</taxon>
        <taxon>Chitinophaga</taxon>
    </lineage>
</organism>
<dbReference type="RefSeq" id="WP_120516422.1">
    <property type="nucleotide sequence ID" value="NZ_QXZY01000006.1"/>
</dbReference>
<reference evidence="2" key="1">
    <citation type="submission" date="2018-11" db="EMBL/GenBank/DDBJ databases">
        <title>Chitinophaga lutea sp.nov., isolate from arsenic contaminated soil.</title>
        <authorList>
            <person name="Zong Y."/>
        </authorList>
    </citation>
    <scope>NUCLEOTIDE SEQUENCE [LARGE SCALE GENOMIC DNA]</scope>
    <source>
        <strain evidence="2">YLT18</strain>
    </source>
</reference>
<evidence type="ECO:0000313" key="2">
    <source>
        <dbReference type="Proteomes" id="UP000279089"/>
    </source>
</evidence>
<name>A0A3N4MGX4_9BACT</name>
<accession>A0A3N4MGX4</accession>
<dbReference type="Proteomes" id="UP000279089">
    <property type="component" value="Unassembled WGS sequence"/>
</dbReference>
<protein>
    <recommendedName>
        <fullName evidence="3">RES domain-containing protein</fullName>
    </recommendedName>
</protein>
<proteinExistence type="predicted"/>